<keyword evidence="4 14" id="KW-0138">CF(0)</keyword>
<comment type="similarity">
    <text evidence="2 14">Belongs to the ATPase protein 8 family.</text>
</comment>
<evidence type="ECO:0000256" key="7">
    <source>
        <dbReference type="ARBA" id="ARBA00022989"/>
    </source>
</evidence>
<evidence type="ECO:0000256" key="11">
    <source>
        <dbReference type="ARBA" id="ARBA00023310"/>
    </source>
</evidence>
<evidence type="ECO:0000256" key="5">
    <source>
        <dbReference type="ARBA" id="ARBA00022692"/>
    </source>
</evidence>
<evidence type="ECO:0000256" key="6">
    <source>
        <dbReference type="ARBA" id="ARBA00022781"/>
    </source>
</evidence>
<dbReference type="AlphaFoldDB" id="A0A6B9SB48"/>
<reference evidence="16" key="1">
    <citation type="submission" date="2019-06" db="EMBL/GenBank/DDBJ databases">
        <title>DNAmark project.</title>
        <authorList>
            <person name="Margaryan A."/>
        </authorList>
    </citation>
    <scope>NUCLEOTIDE SEQUENCE</scope>
    <source>
        <strain evidence="16">DM245</strain>
    </source>
</reference>
<dbReference type="PANTHER" id="PTHR39937:SF1">
    <property type="entry name" value="ATP SYNTHASE PROTEIN 8"/>
    <property type="match status" value="1"/>
</dbReference>
<evidence type="ECO:0000256" key="3">
    <source>
        <dbReference type="ARBA" id="ARBA00022448"/>
    </source>
</evidence>
<evidence type="ECO:0000256" key="12">
    <source>
        <dbReference type="ARBA" id="ARBA00053067"/>
    </source>
</evidence>
<keyword evidence="9 14" id="KW-0496">Mitochondrion</keyword>
<comment type="subcellular location">
    <subcellularLocation>
        <location evidence="1 14">Mitochondrion membrane</location>
        <topology evidence="1 14">Single-pass membrane protein</topology>
    </subcellularLocation>
</comment>
<dbReference type="InterPro" id="IPR050635">
    <property type="entry name" value="ATPase_protein_8"/>
</dbReference>
<comment type="function">
    <text evidence="12">Subunit 8, of the mitochondrial membrane ATP synthase complex (F(1)F(0) ATP synthase or Complex V) that produces ATP from ADP in the presence of a proton gradient across the membrane which is generated by electron transport complexes of the respiratory chain. ATP synthase complex consist of a soluble F(1) head domain - the catalytic core - and a membrane F(1) domain - the membrane proton channel. These two domains are linked by a central stalk rotating inside the F(1) region and a stationary peripheral stalk. During catalysis, ATP synthesis in the catalytic domain of F(1) is coupled via a rotary mechanism of the central stalk subunits to proton translocation. In vivo, can only synthesize ATP although its ATP hydrolase activity can be activated artificially in vitro. Part of the complex F(0) domain.</text>
</comment>
<evidence type="ECO:0000256" key="4">
    <source>
        <dbReference type="ARBA" id="ARBA00022547"/>
    </source>
</evidence>
<proteinExistence type="inferred from homology"/>
<keyword evidence="10 15" id="KW-0472">Membrane</keyword>
<protein>
    <recommendedName>
        <fullName evidence="14">ATP synthase complex subunit 8</fullName>
    </recommendedName>
</protein>
<evidence type="ECO:0000313" key="16">
    <source>
        <dbReference type="EMBL" id="QHI42837.1"/>
    </source>
</evidence>
<feature type="transmembrane region" description="Helical" evidence="15">
    <location>
        <begin position="6"/>
        <end position="24"/>
    </location>
</feature>
<dbReference type="GO" id="GO:0031966">
    <property type="term" value="C:mitochondrial membrane"/>
    <property type="evidence" value="ECO:0007669"/>
    <property type="project" value="UniProtKB-SubCell"/>
</dbReference>
<evidence type="ECO:0000256" key="9">
    <source>
        <dbReference type="ARBA" id="ARBA00023128"/>
    </source>
</evidence>
<evidence type="ECO:0000256" key="10">
    <source>
        <dbReference type="ARBA" id="ARBA00023136"/>
    </source>
</evidence>
<keyword evidence="5 14" id="KW-0812">Transmembrane</keyword>
<evidence type="ECO:0000256" key="14">
    <source>
        <dbReference type="RuleBase" id="RU003661"/>
    </source>
</evidence>
<evidence type="ECO:0000256" key="13">
    <source>
        <dbReference type="ARBA" id="ARBA00064647"/>
    </source>
</evidence>
<dbReference type="EMBL" id="MN122851">
    <property type="protein sequence ID" value="QHI42837.1"/>
    <property type="molecule type" value="Genomic_DNA"/>
</dbReference>
<name>A0A6B9SB48_9TELE</name>
<keyword evidence="11" id="KW-0066">ATP synthesis</keyword>
<dbReference type="InterPro" id="IPR001421">
    <property type="entry name" value="ATP8_metazoa"/>
</dbReference>
<dbReference type="GO" id="GO:0045259">
    <property type="term" value="C:proton-transporting ATP synthase complex"/>
    <property type="evidence" value="ECO:0007669"/>
    <property type="project" value="UniProtKB-KW"/>
</dbReference>
<dbReference type="Pfam" id="PF00895">
    <property type="entry name" value="ATP-synt_8"/>
    <property type="match status" value="1"/>
</dbReference>
<evidence type="ECO:0000256" key="15">
    <source>
        <dbReference type="SAM" id="Phobius"/>
    </source>
</evidence>
<sequence length="54" mass="6466">MPQLDPSPWLITMVFSWVIFIFIIPGKVLNHKPLNNPALLDFMALQNKLWFWPW</sequence>
<keyword evidence="3 14" id="KW-0813">Transport</keyword>
<gene>
    <name evidence="16" type="primary">ATP8</name>
</gene>
<evidence type="ECO:0000256" key="8">
    <source>
        <dbReference type="ARBA" id="ARBA00023065"/>
    </source>
</evidence>
<evidence type="ECO:0000256" key="2">
    <source>
        <dbReference type="ARBA" id="ARBA00008892"/>
    </source>
</evidence>
<keyword evidence="6 14" id="KW-0375">Hydrogen ion transport</keyword>
<dbReference type="PANTHER" id="PTHR39937">
    <property type="entry name" value="ATP SYNTHASE PROTEIN 8"/>
    <property type="match status" value="1"/>
</dbReference>
<organism evidence="16">
    <name type="scientific">Entelurus aequoreus</name>
    <name type="common">snake pipefish</name>
    <dbReference type="NCBI Taxonomy" id="161455"/>
    <lineage>
        <taxon>Eukaryota</taxon>
        <taxon>Metazoa</taxon>
        <taxon>Chordata</taxon>
        <taxon>Craniata</taxon>
        <taxon>Vertebrata</taxon>
        <taxon>Euteleostomi</taxon>
        <taxon>Actinopterygii</taxon>
        <taxon>Neopterygii</taxon>
        <taxon>Teleostei</taxon>
        <taxon>Neoteleostei</taxon>
        <taxon>Acanthomorphata</taxon>
        <taxon>Syngnathiaria</taxon>
        <taxon>Syngnathiformes</taxon>
        <taxon>Syngnathoidei</taxon>
        <taxon>Syngnathidae</taxon>
        <taxon>Entelurus</taxon>
    </lineage>
</organism>
<keyword evidence="7 15" id="KW-1133">Transmembrane helix</keyword>
<dbReference type="GO" id="GO:0015078">
    <property type="term" value="F:proton transmembrane transporter activity"/>
    <property type="evidence" value="ECO:0007669"/>
    <property type="project" value="InterPro"/>
</dbReference>
<comment type="subunit">
    <text evidence="13">Component of the ATP synthase complex composed at least of ATP5F1A/subunit alpha, ATP5F1B/subunit beta, ATP5MC1/subunit c (homooctomer), MT-ATP6/subunit a, MT-ATP8/subunit 8, ATP5ME/subunit e, ATP5MF/subunit f, ATP5MG/subunit g, ATP5MK/subunit k, ATP5MJ/subunit j, ATP5F1C/subunit gamma, ATP5F1D/subunit delta, ATP5F1E/subunit epsilon, ATP5PF/subunit F6, ATP5PB/subunit b, ATP5PD/subunit d, ATP5PO/subunit OSCP. ATP synthase complex consists of a soluble F(1) head domain (subunits alpha(3) and beta(3)) - the catalytic core - and a membrane F(0) domain - the membrane proton channel (subunits c, a, 8, e, f, g, k and j). These two domains are linked by a central stalk (subunits gamma, delta, and epsilon) rotating inside the F1 region and a stationary peripheral stalk (subunits F6, b, d, and OSCP).</text>
</comment>
<keyword evidence="8 14" id="KW-0406">Ion transport</keyword>
<geneLocation type="mitochondrion" evidence="16"/>
<dbReference type="GO" id="GO:0015986">
    <property type="term" value="P:proton motive force-driven ATP synthesis"/>
    <property type="evidence" value="ECO:0007669"/>
    <property type="project" value="InterPro"/>
</dbReference>
<accession>A0A6B9SB48</accession>
<evidence type="ECO:0000256" key="1">
    <source>
        <dbReference type="ARBA" id="ARBA00004304"/>
    </source>
</evidence>